<feature type="transmembrane region" description="Helical" evidence="1">
    <location>
        <begin position="12"/>
        <end position="35"/>
    </location>
</feature>
<gene>
    <name evidence="2" type="ORF">PTTT1_LOCUS10243</name>
</gene>
<feature type="transmembrane region" description="Helical" evidence="1">
    <location>
        <begin position="67"/>
        <end position="85"/>
    </location>
</feature>
<sequence>MTLPVLARSETALSYAGLLLTGITLVWKTVGLSVIPGFDAIWGSSQYPQRGDRFPNSSATLSFSWDAYYLLLYGIIGCYAQWNALQLTTSQTTWKSTETGTPIRGRKQTTATARQARKYGIFHVIMGVHHTVWSCTRSWGRLGLERFQLPLNYGYLPFTAGSLCCTYHGWKLTQTKAGTGNEDQTTPLDETIRHKTLLDTASILSCIPLFCFLPLNWFPNIERNRTFERNVWMATVWAPGCLFAYDAIYHYYYSSNSDPNHSRSNETNKESKLE</sequence>
<dbReference type="AlphaFoldDB" id="A0A8J9S262"/>
<reference evidence="2" key="1">
    <citation type="submission" date="2022-02" db="EMBL/GenBank/DDBJ databases">
        <authorList>
            <person name="Giguere J D."/>
        </authorList>
    </citation>
    <scope>NUCLEOTIDE SEQUENCE</scope>
    <source>
        <strain evidence="2">CCAP 1055/1</strain>
    </source>
</reference>
<feature type="transmembrane region" description="Helical" evidence="1">
    <location>
        <begin position="231"/>
        <end position="253"/>
    </location>
</feature>
<keyword evidence="1" id="KW-0472">Membrane</keyword>
<keyword evidence="1" id="KW-0812">Transmembrane</keyword>
<name>A0A8J9S262_PHATR</name>
<evidence type="ECO:0000256" key="1">
    <source>
        <dbReference type="SAM" id="Phobius"/>
    </source>
</evidence>
<accession>A0A8J9S262</accession>
<keyword evidence="1" id="KW-1133">Transmembrane helix</keyword>
<feature type="transmembrane region" description="Helical" evidence="1">
    <location>
        <begin position="197"/>
        <end position="219"/>
    </location>
</feature>
<dbReference type="Proteomes" id="UP000836788">
    <property type="component" value="Chromosome 11"/>
</dbReference>
<proteinExistence type="predicted"/>
<organism evidence="2">
    <name type="scientific">Phaeodactylum tricornutum</name>
    <name type="common">Diatom</name>
    <dbReference type="NCBI Taxonomy" id="2850"/>
    <lineage>
        <taxon>Eukaryota</taxon>
        <taxon>Sar</taxon>
        <taxon>Stramenopiles</taxon>
        <taxon>Ochrophyta</taxon>
        <taxon>Bacillariophyta</taxon>
        <taxon>Bacillariophyceae</taxon>
        <taxon>Bacillariophycidae</taxon>
        <taxon>Naviculales</taxon>
        <taxon>Phaeodactylaceae</taxon>
        <taxon>Phaeodactylum</taxon>
    </lineage>
</organism>
<dbReference type="EMBL" id="OU594952">
    <property type="protein sequence ID" value="CAG9279489.1"/>
    <property type="molecule type" value="Genomic_DNA"/>
</dbReference>
<evidence type="ECO:0000313" key="2">
    <source>
        <dbReference type="EMBL" id="CAG9279489.1"/>
    </source>
</evidence>
<protein>
    <submittedName>
        <fullName evidence="2">Uncharacterized protein</fullName>
    </submittedName>
</protein>